<keyword evidence="2" id="KW-0732">Signal</keyword>
<sequence length="66" mass="6879">MRFHILILLFALFAMVAAQGRPQRGPQQGGSQGRPQFGRPSNGTLPCNGTATTTTEASSTTEAASS</sequence>
<evidence type="ECO:0000256" key="2">
    <source>
        <dbReference type="SAM" id="SignalP"/>
    </source>
</evidence>
<feature type="signal peptide" evidence="2">
    <location>
        <begin position="1"/>
        <end position="18"/>
    </location>
</feature>
<evidence type="ECO:0000313" key="4">
    <source>
        <dbReference type="Proteomes" id="UP001500889"/>
    </source>
</evidence>
<keyword evidence="4" id="KW-1185">Reference proteome</keyword>
<evidence type="ECO:0008006" key="5">
    <source>
        <dbReference type="Google" id="ProtNLM"/>
    </source>
</evidence>
<evidence type="ECO:0000313" key="3">
    <source>
        <dbReference type="EMBL" id="BFF94383.1"/>
    </source>
</evidence>
<protein>
    <recommendedName>
        <fullName evidence="5">Secreted protein</fullName>
    </recommendedName>
</protein>
<accession>A0AAU9FFC9</accession>
<proteinExistence type="predicted"/>
<dbReference type="Proteomes" id="UP001500889">
    <property type="component" value="Chromosome U"/>
</dbReference>
<dbReference type="AlphaFoldDB" id="A0AAU9FFC9"/>
<gene>
    <name evidence="3" type="ORF">DMAD_12028</name>
</gene>
<reference evidence="3 4" key="1">
    <citation type="submission" date="2024-02" db="EMBL/GenBank/DDBJ databases">
        <title>A chromosome-level genome assembly of Drosophila madeirensis, a fruit fly species endemic to Madeira island.</title>
        <authorList>
            <person name="Tomihara K."/>
            <person name="Llopart A."/>
            <person name="Yamamoto D."/>
        </authorList>
    </citation>
    <scope>NUCLEOTIDE SEQUENCE [LARGE SCALE GENOMIC DNA]</scope>
    <source>
        <strain evidence="3 4">RF1</strain>
    </source>
</reference>
<feature type="compositionally biased region" description="Low complexity" evidence="1">
    <location>
        <begin position="50"/>
        <end position="66"/>
    </location>
</feature>
<feature type="chain" id="PRO_5044020902" description="Secreted protein" evidence="2">
    <location>
        <begin position="19"/>
        <end position="66"/>
    </location>
</feature>
<name>A0AAU9FFC9_DROMD</name>
<feature type="region of interest" description="Disordered" evidence="1">
    <location>
        <begin position="20"/>
        <end position="66"/>
    </location>
</feature>
<dbReference type="EMBL" id="AP029264">
    <property type="protein sequence ID" value="BFF94383.1"/>
    <property type="molecule type" value="Genomic_DNA"/>
</dbReference>
<evidence type="ECO:0000256" key="1">
    <source>
        <dbReference type="SAM" id="MobiDB-lite"/>
    </source>
</evidence>
<organism evidence="3 4">
    <name type="scientific">Drosophila madeirensis</name>
    <name type="common">Fruit fly</name>
    <dbReference type="NCBI Taxonomy" id="30013"/>
    <lineage>
        <taxon>Eukaryota</taxon>
        <taxon>Metazoa</taxon>
        <taxon>Ecdysozoa</taxon>
        <taxon>Arthropoda</taxon>
        <taxon>Hexapoda</taxon>
        <taxon>Insecta</taxon>
        <taxon>Pterygota</taxon>
        <taxon>Neoptera</taxon>
        <taxon>Endopterygota</taxon>
        <taxon>Diptera</taxon>
        <taxon>Brachycera</taxon>
        <taxon>Muscomorpha</taxon>
        <taxon>Ephydroidea</taxon>
        <taxon>Drosophilidae</taxon>
        <taxon>Drosophila</taxon>
        <taxon>Sophophora</taxon>
    </lineage>
</organism>